<feature type="domain" description="WWE" evidence="14">
    <location>
        <begin position="77"/>
        <end position="154"/>
    </location>
</feature>
<dbReference type="PROSITE" id="PS50089">
    <property type="entry name" value="ZF_RING_2"/>
    <property type="match status" value="1"/>
</dbReference>
<keyword evidence="5 11" id="KW-0479">Metal-binding</keyword>
<dbReference type="GO" id="GO:0016567">
    <property type="term" value="P:protein ubiquitination"/>
    <property type="evidence" value="ECO:0007669"/>
    <property type="project" value="UniProtKB-UniRule"/>
</dbReference>
<feature type="domain" description="WWE" evidence="14">
    <location>
        <begin position="1"/>
        <end position="76"/>
    </location>
</feature>
<dbReference type="EC" id="2.3.2.27" evidence="11"/>
<dbReference type="AlphaFoldDB" id="A0A8T2ISG2"/>
<dbReference type="Proteomes" id="UP000812440">
    <property type="component" value="Chromosome 7"/>
</dbReference>
<dbReference type="Gene3D" id="3.30.40.10">
    <property type="entry name" value="Zinc/RING finger domain, C3HC4 (zinc finger)"/>
    <property type="match status" value="1"/>
</dbReference>
<dbReference type="PROSITE" id="PS50918">
    <property type="entry name" value="WWE"/>
    <property type="match status" value="2"/>
</dbReference>
<evidence type="ECO:0000256" key="5">
    <source>
        <dbReference type="ARBA" id="ARBA00022723"/>
    </source>
</evidence>
<dbReference type="GO" id="GO:0007219">
    <property type="term" value="P:Notch signaling pathway"/>
    <property type="evidence" value="ECO:0007669"/>
    <property type="project" value="UniProtKB-KW"/>
</dbReference>
<comment type="subcellular location">
    <subcellularLocation>
        <location evidence="11">Cytoplasm</location>
    </subcellularLocation>
</comment>
<reference evidence="15" key="1">
    <citation type="thesis" date="2020" institute="ProQuest LLC" country="789 East Eisenhower Parkway, Ann Arbor, MI, USA">
        <title>Comparative Genomics and Chromosome Evolution.</title>
        <authorList>
            <person name="Mudd A.B."/>
        </authorList>
    </citation>
    <scope>NUCLEOTIDE SEQUENCE</scope>
    <source>
        <strain evidence="15">Female2</strain>
        <tissue evidence="15">Blood</tissue>
    </source>
</reference>
<keyword evidence="16" id="KW-1185">Reference proteome</keyword>
<evidence type="ECO:0000256" key="3">
    <source>
        <dbReference type="ARBA" id="ARBA00009413"/>
    </source>
</evidence>
<evidence type="ECO:0000256" key="1">
    <source>
        <dbReference type="ARBA" id="ARBA00000900"/>
    </source>
</evidence>
<evidence type="ECO:0000256" key="7">
    <source>
        <dbReference type="ARBA" id="ARBA00022771"/>
    </source>
</evidence>
<dbReference type="Pfam" id="PF02825">
    <property type="entry name" value="WWE"/>
    <property type="match status" value="2"/>
</dbReference>
<gene>
    <name evidence="15" type="ORF">GDO86_013007</name>
</gene>
<dbReference type="Gene3D" id="3.30.390.130">
    <property type="match status" value="1"/>
</dbReference>
<comment type="similarity">
    <text evidence="3 11">Belongs to the Deltex family.</text>
</comment>
<dbReference type="InterPro" id="IPR037197">
    <property type="entry name" value="WWE_dom_sf"/>
</dbReference>
<dbReference type="InterPro" id="IPR004170">
    <property type="entry name" value="WWE_dom"/>
</dbReference>
<comment type="caution">
    <text evidence="15">The sequence shown here is derived from an EMBL/GenBank/DDBJ whole genome shotgun (WGS) entry which is preliminary data.</text>
</comment>
<evidence type="ECO:0000256" key="10">
    <source>
        <dbReference type="PROSITE-ProRule" id="PRU00175"/>
    </source>
</evidence>
<dbReference type="InterPro" id="IPR039399">
    <property type="entry name" value="Deltex_C_sf"/>
</dbReference>
<dbReference type="GO" id="GO:0005737">
    <property type="term" value="C:cytoplasm"/>
    <property type="evidence" value="ECO:0007669"/>
    <property type="project" value="UniProtKB-SubCell"/>
</dbReference>
<comment type="pathway">
    <text evidence="2 11">Protein modification; protein ubiquitination.</text>
</comment>
<organism evidence="15 16">
    <name type="scientific">Hymenochirus boettgeri</name>
    <name type="common">Congo dwarf clawed frog</name>
    <dbReference type="NCBI Taxonomy" id="247094"/>
    <lineage>
        <taxon>Eukaryota</taxon>
        <taxon>Metazoa</taxon>
        <taxon>Chordata</taxon>
        <taxon>Craniata</taxon>
        <taxon>Vertebrata</taxon>
        <taxon>Euteleostomi</taxon>
        <taxon>Amphibia</taxon>
        <taxon>Batrachia</taxon>
        <taxon>Anura</taxon>
        <taxon>Pipoidea</taxon>
        <taxon>Pipidae</taxon>
        <taxon>Pipinae</taxon>
        <taxon>Hymenochirus</taxon>
    </lineage>
</organism>
<dbReference type="SUPFAM" id="SSF57850">
    <property type="entry name" value="RING/U-box"/>
    <property type="match status" value="1"/>
</dbReference>
<dbReference type="InterPro" id="IPR013083">
    <property type="entry name" value="Znf_RING/FYVE/PHD"/>
</dbReference>
<accession>A0A8T2ISG2</accession>
<dbReference type="SUPFAM" id="SSF117839">
    <property type="entry name" value="WWE domain"/>
    <property type="match status" value="2"/>
</dbReference>
<dbReference type="Pfam" id="PF18102">
    <property type="entry name" value="DTC"/>
    <property type="match status" value="1"/>
</dbReference>
<dbReference type="PANTHER" id="PTHR12622">
    <property type="entry name" value="DELTEX-RELATED"/>
    <property type="match status" value="1"/>
</dbReference>
<dbReference type="OrthoDB" id="2449614at2759"/>
<evidence type="ECO:0000256" key="12">
    <source>
        <dbReference type="SAM" id="MobiDB-lite"/>
    </source>
</evidence>
<keyword evidence="6" id="KW-0677">Repeat</keyword>
<name>A0A8T2ISG2_9PIPI</name>
<dbReference type="SMART" id="SM00678">
    <property type="entry name" value="WWE"/>
    <property type="match status" value="2"/>
</dbReference>
<evidence type="ECO:0000259" key="13">
    <source>
        <dbReference type="PROSITE" id="PS50089"/>
    </source>
</evidence>
<dbReference type="Gene3D" id="3.30.720.50">
    <property type="match status" value="2"/>
</dbReference>
<dbReference type="InterPro" id="IPR039398">
    <property type="entry name" value="Deltex_fam"/>
</dbReference>
<dbReference type="GO" id="GO:0008270">
    <property type="term" value="F:zinc ion binding"/>
    <property type="evidence" value="ECO:0007669"/>
    <property type="project" value="UniProtKB-KW"/>
</dbReference>
<keyword evidence="4 11" id="KW-0808">Transferase</keyword>
<sequence length="838" mass="93368">MLDRASVVVWEWQEDASWKPYSSRVVHYIEQVLCETPRATSVSLGEADPSLTSYVLDLISMNQFRLDTGTLFPVRRVRFPFSSAPGQGVTWEREKNPSQWVPFETRLSVLIQQAFERKQLGVRLGEPHSGSHICFQTMTQLDFPSQNRIRVRARSHVPYPLAGDKYEVAKSHIPDSFPNKVMNANLKEKHSSHRLTNISQGKGNFIDEPYSQYQGRIKSCQGLQKNNQVLVNENNKGNLLPMHRKVDFNPERKNPRCMPINDNEGLMDFCTGLINCKTDLLNDNCGLSNSSDHLKNSKNEFIHYAAGLLTSDSEKPDFRSKNYSPVSSNASPLLMNSNAERLNSNTELTRIQLLMQNHADAVSGLVRPASSSSVSKPGLVGSDSKSAGCGAELVTSDCRLLNHKPVLTMSGIRTNLLGSESRPIDHKPVLVRSGSTPADSCIEFGRSDCRTDSRPALTRSNSRRSDHRPSLIKSGSQHVDVKKKQSESLYSFDELKHIEENMRSVHSISQNHQCTCPQCLLVMSIKSSSWPVPQSSKRIAREQTTKFHHKEASERKTSIPPVPLCNIRGSGIISPALAGISGLLMSAAGLPVCLSVPDSPLFSPPPIRKKDLQPVPGISGTCRKTQNKKGKKPEEMIKQFLHRVKFPIMEDCVLCLRPLSDGEVGKLYRCSHSHHVRCLASLYKDGTLRCPCCHTLYGSKMGSQPPGKMCFHLIPHSLPGYAGCQTIRIIYQIAPGVQGPGQPNPGKKFNAPEFPLHCYLPNTDKGRKVLRLLIEAWDRRILFPLIPSRVPGKPDSVSISRIPHKIEFGSNLTGKGFPDPQYLDSVLRQLRDWGMMGD</sequence>
<keyword evidence="9" id="KW-0914">Notch signaling pathway</keyword>
<evidence type="ECO:0000256" key="9">
    <source>
        <dbReference type="ARBA" id="ARBA00022976"/>
    </source>
</evidence>
<dbReference type="InterPro" id="IPR001841">
    <property type="entry name" value="Znf_RING"/>
</dbReference>
<dbReference type="GO" id="GO:0061630">
    <property type="term" value="F:ubiquitin protein ligase activity"/>
    <property type="evidence" value="ECO:0007669"/>
    <property type="project" value="UniProtKB-UniRule"/>
</dbReference>
<proteinExistence type="inferred from homology"/>
<evidence type="ECO:0000256" key="2">
    <source>
        <dbReference type="ARBA" id="ARBA00004906"/>
    </source>
</evidence>
<evidence type="ECO:0000313" key="15">
    <source>
        <dbReference type="EMBL" id="KAG8434882.1"/>
    </source>
</evidence>
<keyword evidence="11" id="KW-0963">Cytoplasm</keyword>
<feature type="domain" description="RING-type" evidence="13">
    <location>
        <begin position="652"/>
        <end position="694"/>
    </location>
</feature>
<evidence type="ECO:0000256" key="4">
    <source>
        <dbReference type="ARBA" id="ARBA00022679"/>
    </source>
</evidence>
<evidence type="ECO:0000256" key="6">
    <source>
        <dbReference type="ARBA" id="ARBA00022737"/>
    </source>
</evidence>
<dbReference type="EMBL" id="JAACNH010000008">
    <property type="protein sequence ID" value="KAG8434882.1"/>
    <property type="molecule type" value="Genomic_DNA"/>
</dbReference>
<evidence type="ECO:0000313" key="16">
    <source>
        <dbReference type="Proteomes" id="UP000812440"/>
    </source>
</evidence>
<keyword evidence="7 10" id="KW-0863">Zinc-finger</keyword>
<evidence type="ECO:0000259" key="14">
    <source>
        <dbReference type="PROSITE" id="PS50918"/>
    </source>
</evidence>
<comment type="catalytic activity">
    <reaction evidence="1 11">
        <text>S-ubiquitinyl-[E2 ubiquitin-conjugating enzyme]-L-cysteine + [acceptor protein]-L-lysine = [E2 ubiquitin-conjugating enzyme]-L-cysteine + N(6)-ubiquitinyl-[acceptor protein]-L-lysine.</text>
        <dbReference type="EC" id="2.3.2.27"/>
    </reaction>
</comment>
<evidence type="ECO:0000256" key="8">
    <source>
        <dbReference type="ARBA" id="ARBA00022833"/>
    </source>
</evidence>
<evidence type="ECO:0000256" key="11">
    <source>
        <dbReference type="RuleBase" id="RU367105"/>
    </source>
</evidence>
<dbReference type="InterPro" id="IPR039396">
    <property type="entry name" value="Deltex_C"/>
</dbReference>
<keyword evidence="8 11" id="KW-0862">Zinc</keyword>
<feature type="region of interest" description="Disordered" evidence="12">
    <location>
        <begin position="452"/>
        <end position="480"/>
    </location>
</feature>
<protein>
    <recommendedName>
        <fullName evidence="11">E3 ubiquitin-protein ligase</fullName>
        <ecNumber evidence="11">2.3.2.27</ecNumber>
    </recommendedName>
</protein>
<dbReference type="InterPro" id="IPR018123">
    <property type="entry name" value="WWE-dom_subgr"/>
</dbReference>